<name>A0A8X7C8B9_9ARAC</name>
<organism evidence="1 2">
    <name type="scientific">Trichonephila inaurata madagascariensis</name>
    <dbReference type="NCBI Taxonomy" id="2747483"/>
    <lineage>
        <taxon>Eukaryota</taxon>
        <taxon>Metazoa</taxon>
        <taxon>Ecdysozoa</taxon>
        <taxon>Arthropoda</taxon>
        <taxon>Chelicerata</taxon>
        <taxon>Arachnida</taxon>
        <taxon>Araneae</taxon>
        <taxon>Araneomorphae</taxon>
        <taxon>Entelegynae</taxon>
        <taxon>Araneoidea</taxon>
        <taxon>Nephilidae</taxon>
        <taxon>Trichonephila</taxon>
        <taxon>Trichonephila inaurata</taxon>
    </lineage>
</organism>
<feature type="non-terminal residue" evidence="1">
    <location>
        <position position="74"/>
    </location>
</feature>
<evidence type="ECO:0000313" key="1">
    <source>
        <dbReference type="EMBL" id="GFY61531.1"/>
    </source>
</evidence>
<dbReference type="Proteomes" id="UP000886998">
    <property type="component" value="Unassembled WGS sequence"/>
</dbReference>
<keyword evidence="2" id="KW-1185">Reference proteome</keyword>
<proteinExistence type="predicted"/>
<evidence type="ECO:0000313" key="2">
    <source>
        <dbReference type="Proteomes" id="UP000886998"/>
    </source>
</evidence>
<sequence>MELSLRSKRCHGGNFLQLSLIQNENLKSTKNRSVFSCKKDYVKKIIEKSSPGTTETIPKLEADAASLGKKQGLE</sequence>
<dbReference type="EMBL" id="BMAV01013681">
    <property type="protein sequence ID" value="GFY61531.1"/>
    <property type="molecule type" value="Genomic_DNA"/>
</dbReference>
<dbReference type="AlphaFoldDB" id="A0A8X7C8B9"/>
<reference evidence="1" key="1">
    <citation type="submission" date="2020-08" db="EMBL/GenBank/DDBJ databases">
        <title>Multicomponent nature underlies the extraordinary mechanical properties of spider dragline silk.</title>
        <authorList>
            <person name="Kono N."/>
            <person name="Nakamura H."/>
            <person name="Mori M."/>
            <person name="Yoshida Y."/>
            <person name="Ohtoshi R."/>
            <person name="Malay A.D."/>
            <person name="Moran D.A.P."/>
            <person name="Tomita M."/>
            <person name="Numata K."/>
            <person name="Arakawa K."/>
        </authorList>
    </citation>
    <scope>NUCLEOTIDE SEQUENCE</scope>
</reference>
<gene>
    <name evidence="1" type="ORF">TNIN_97561</name>
</gene>
<accession>A0A8X7C8B9</accession>
<protein>
    <submittedName>
        <fullName evidence="1">Uncharacterized protein</fullName>
    </submittedName>
</protein>
<comment type="caution">
    <text evidence="1">The sequence shown here is derived from an EMBL/GenBank/DDBJ whole genome shotgun (WGS) entry which is preliminary data.</text>
</comment>